<evidence type="ECO:0000256" key="7">
    <source>
        <dbReference type="ARBA" id="ARBA00023157"/>
    </source>
</evidence>
<keyword evidence="2 8" id="KW-0645">Protease</keyword>
<dbReference type="OrthoDB" id="10059102at2759"/>
<evidence type="ECO:0000256" key="6">
    <source>
        <dbReference type="ARBA" id="ARBA00023145"/>
    </source>
</evidence>
<dbReference type="InterPro" id="IPR050430">
    <property type="entry name" value="Peptidase_S1"/>
</dbReference>
<organism evidence="12 13">
    <name type="scientific">Drosophila kikkawai</name>
    <name type="common">Fruit fly</name>
    <dbReference type="NCBI Taxonomy" id="30033"/>
    <lineage>
        <taxon>Eukaryota</taxon>
        <taxon>Metazoa</taxon>
        <taxon>Ecdysozoa</taxon>
        <taxon>Arthropoda</taxon>
        <taxon>Hexapoda</taxon>
        <taxon>Insecta</taxon>
        <taxon>Pterygota</taxon>
        <taxon>Neoptera</taxon>
        <taxon>Endopterygota</taxon>
        <taxon>Diptera</taxon>
        <taxon>Brachycera</taxon>
        <taxon>Muscomorpha</taxon>
        <taxon>Ephydroidea</taxon>
        <taxon>Drosophilidae</taxon>
        <taxon>Drosophila</taxon>
        <taxon>Sophophora</taxon>
    </lineage>
</organism>
<dbReference type="PRINTS" id="PR00722">
    <property type="entry name" value="CHYMOTRYPSIN"/>
</dbReference>
<dbReference type="InterPro" id="IPR001254">
    <property type="entry name" value="Trypsin_dom"/>
</dbReference>
<dbReference type="InterPro" id="IPR009003">
    <property type="entry name" value="Peptidase_S1_PA"/>
</dbReference>
<evidence type="ECO:0000259" key="11">
    <source>
        <dbReference type="PROSITE" id="PS50240"/>
    </source>
</evidence>
<protein>
    <recommendedName>
        <fullName evidence="11">Peptidase S1 domain-containing protein</fullName>
    </recommendedName>
</protein>
<evidence type="ECO:0000256" key="8">
    <source>
        <dbReference type="RuleBase" id="RU363034"/>
    </source>
</evidence>
<dbReference type="PROSITE" id="PS00134">
    <property type="entry name" value="TRYPSIN_HIS"/>
    <property type="match status" value="1"/>
</dbReference>
<dbReference type="InterPro" id="IPR001314">
    <property type="entry name" value="Peptidase_S1A"/>
</dbReference>
<dbReference type="InterPro" id="IPR043504">
    <property type="entry name" value="Peptidase_S1_PA_chymotrypsin"/>
</dbReference>
<comment type="similarity">
    <text evidence="1">Belongs to the peptidase S1 family.</text>
</comment>
<dbReference type="GO" id="GO:0006508">
    <property type="term" value="P:proteolysis"/>
    <property type="evidence" value="ECO:0007669"/>
    <property type="project" value="UniProtKB-KW"/>
</dbReference>
<evidence type="ECO:0000256" key="10">
    <source>
        <dbReference type="SAM" id="SignalP"/>
    </source>
</evidence>
<feature type="compositionally biased region" description="Low complexity" evidence="9">
    <location>
        <begin position="45"/>
        <end position="60"/>
    </location>
</feature>
<dbReference type="InterPro" id="IPR033116">
    <property type="entry name" value="TRYPSIN_SER"/>
</dbReference>
<dbReference type="Pfam" id="PF00089">
    <property type="entry name" value="Trypsin"/>
    <property type="match status" value="1"/>
</dbReference>
<feature type="domain" description="Peptidase S1" evidence="11">
    <location>
        <begin position="89"/>
        <end position="310"/>
    </location>
</feature>
<reference evidence="13" key="1">
    <citation type="submission" date="2025-08" db="UniProtKB">
        <authorList>
            <consortium name="RefSeq"/>
        </authorList>
    </citation>
    <scope>IDENTIFICATION</scope>
    <source>
        <strain evidence="13">14028-0561.14</strain>
        <tissue evidence="13">Whole fly</tissue>
    </source>
</reference>
<dbReference type="CDD" id="cd00190">
    <property type="entry name" value="Tryp_SPc"/>
    <property type="match status" value="1"/>
</dbReference>
<evidence type="ECO:0000256" key="4">
    <source>
        <dbReference type="ARBA" id="ARBA00022801"/>
    </source>
</evidence>
<keyword evidence="7" id="KW-1015">Disulfide bond</keyword>
<gene>
    <name evidence="13" type="primary">LOC108079697</name>
</gene>
<dbReference type="InterPro" id="IPR018114">
    <property type="entry name" value="TRYPSIN_HIS"/>
</dbReference>
<dbReference type="PANTHER" id="PTHR24276">
    <property type="entry name" value="POLYSERASE-RELATED"/>
    <property type="match status" value="1"/>
</dbReference>
<dbReference type="GO" id="GO:0004252">
    <property type="term" value="F:serine-type endopeptidase activity"/>
    <property type="evidence" value="ECO:0007669"/>
    <property type="project" value="InterPro"/>
</dbReference>
<keyword evidence="5 8" id="KW-0720">Serine protease</keyword>
<keyword evidence="4 8" id="KW-0378">Hydrolase</keyword>
<evidence type="ECO:0000256" key="9">
    <source>
        <dbReference type="SAM" id="MobiDB-lite"/>
    </source>
</evidence>
<dbReference type="SMART" id="SM00020">
    <property type="entry name" value="Tryp_SPc"/>
    <property type="match status" value="1"/>
</dbReference>
<feature type="region of interest" description="Disordered" evidence="9">
    <location>
        <begin position="39"/>
        <end position="60"/>
    </location>
</feature>
<dbReference type="SUPFAM" id="SSF50494">
    <property type="entry name" value="Trypsin-like serine proteases"/>
    <property type="match status" value="1"/>
</dbReference>
<sequence>MLWRWDYLILSMLLLAEFSQLGEAVANNKLRRNRQLRSVKAGQLAARRTTNQARNRNTNRSTVGTKKLNQQRKATTTASKNSAKIQSRIVGGTTSTISTAKHLVQVRRGSNLCGGSLIDEQWVLTAAHCVRGYPASDFSVRGGTTTLDGSDGIVRSVDSVHVAPKFTTAKMNMDAALLKLNQSMTGTNIGTITMATSQPKAGSKLRVAGWGVTSEGSSSASRTLRAAQLKAVKRNRCKNLYRGRATITNYMICATGAGKDSCSGDSGGSLSRNSTLYGIVSFGYGCARSRYPGVYTAVNAIRDWANNVMANN</sequence>
<evidence type="ECO:0000256" key="5">
    <source>
        <dbReference type="ARBA" id="ARBA00022825"/>
    </source>
</evidence>
<feature type="signal peptide" evidence="10">
    <location>
        <begin position="1"/>
        <end position="24"/>
    </location>
</feature>
<feature type="chain" id="PRO_5045785936" description="Peptidase S1 domain-containing protein" evidence="10">
    <location>
        <begin position="25"/>
        <end position="312"/>
    </location>
</feature>
<dbReference type="Proteomes" id="UP001652661">
    <property type="component" value="Chromosome 3L"/>
</dbReference>
<dbReference type="RefSeq" id="XP_017029591.2">
    <property type="nucleotide sequence ID" value="XM_017174102.3"/>
</dbReference>
<evidence type="ECO:0000313" key="12">
    <source>
        <dbReference type="Proteomes" id="UP001652661"/>
    </source>
</evidence>
<name>A0A6P4J2P2_DROKI</name>
<accession>A0A6P4J2P2</accession>
<evidence type="ECO:0000256" key="3">
    <source>
        <dbReference type="ARBA" id="ARBA00022729"/>
    </source>
</evidence>
<dbReference type="GeneID" id="108079697"/>
<evidence type="ECO:0000256" key="2">
    <source>
        <dbReference type="ARBA" id="ARBA00022670"/>
    </source>
</evidence>
<dbReference type="PROSITE" id="PS50240">
    <property type="entry name" value="TRYPSIN_DOM"/>
    <property type="match status" value="1"/>
</dbReference>
<keyword evidence="3 10" id="KW-0732">Signal</keyword>
<evidence type="ECO:0000313" key="13">
    <source>
        <dbReference type="RefSeq" id="XP_017029591.2"/>
    </source>
</evidence>
<keyword evidence="6" id="KW-0865">Zymogen</keyword>
<evidence type="ECO:0000256" key="1">
    <source>
        <dbReference type="ARBA" id="ARBA00007664"/>
    </source>
</evidence>
<dbReference type="PROSITE" id="PS00135">
    <property type="entry name" value="TRYPSIN_SER"/>
    <property type="match status" value="1"/>
</dbReference>
<dbReference type="PANTHER" id="PTHR24276:SF94">
    <property type="entry name" value="AT20289P-RELATED"/>
    <property type="match status" value="1"/>
</dbReference>
<proteinExistence type="inferred from homology"/>
<keyword evidence="12" id="KW-1185">Reference proteome</keyword>
<dbReference type="Gene3D" id="2.40.10.10">
    <property type="entry name" value="Trypsin-like serine proteases"/>
    <property type="match status" value="1"/>
</dbReference>
<dbReference type="AlphaFoldDB" id="A0A6P4J2P2"/>